<dbReference type="Proteomes" id="UP000092462">
    <property type="component" value="Unassembled WGS sequence"/>
</dbReference>
<proteinExistence type="predicted"/>
<dbReference type="VEuPathDB" id="VectorBase:PPAI008060"/>
<dbReference type="InterPro" id="IPR013761">
    <property type="entry name" value="SAM/pointed_sf"/>
</dbReference>
<accession>A0A1B0DIS3</accession>
<dbReference type="AlphaFoldDB" id="A0A1B0DIS3"/>
<name>A0A1B0DIS3_PHLPP</name>
<organism evidence="1 2">
    <name type="scientific">Phlebotomus papatasi</name>
    <name type="common">Sandfly</name>
    <dbReference type="NCBI Taxonomy" id="29031"/>
    <lineage>
        <taxon>Eukaryota</taxon>
        <taxon>Metazoa</taxon>
        <taxon>Ecdysozoa</taxon>
        <taxon>Arthropoda</taxon>
        <taxon>Hexapoda</taxon>
        <taxon>Insecta</taxon>
        <taxon>Pterygota</taxon>
        <taxon>Neoptera</taxon>
        <taxon>Endopterygota</taxon>
        <taxon>Diptera</taxon>
        <taxon>Nematocera</taxon>
        <taxon>Psychodoidea</taxon>
        <taxon>Psychodidae</taxon>
        <taxon>Phlebotomus</taxon>
        <taxon>Phlebotomus</taxon>
    </lineage>
</organism>
<keyword evidence="2" id="KW-1185">Reference proteome</keyword>
<evidence type="ECO:0000313" key="1">
    <source>
        <dbReference type="EnsemblMetazoa" id="PPAI008060-PA"/>
    </source>
</evidence>
<dbReference type="SUPFAM" id="SSF47769">
    <property type="entry name" value="SAM/Pointed domain"/>
    <property type="match status" value="1"/>
</dbReference>
<protein>
    <submittedName>
        <fullName evidence="1">Uncharacterized protein</fullName>
    </submittedName>
</protein>
<evidence type="ECO:0000313" key="2">
    <source>
        <dbReference type="Proteomes" id="UP000092462"/>
    </source>
</evidence>
<sequence>MEHELENILFAETLENISVGEVFSLLCEWGFPLEITQRFLDLEIDENVLKYMTESDIKDIFQDDLKNKLKFQAKLGEWRKQLQESEKSNSEVNVQASSSKKLKKDEIFTEVGNLYRNRNYKLYTNFFF</sequence>
<dbReference type="EMBL" id="AJVK01063045">
    <property type="status" value="NOT_ANNOTATED_CDS"/>
    <property type="molecule type" value="Genomic_DNA"/>
</dbReference>
<reference evidence="1" key="1">
    <citation type="submission" date="2022-08" db="UniProtKB">
        <authorList>
            <consortium name="EnsemblMetazoa"/>
        </authorList>
    </citation>
    <scope>IDENTIFICATION</scope>
    <source>
        <strain evidence="1">Israel</strain>
    </source>
</reference>
<dbReference type="EnsemblMetazoa" id="PPAI008060-RA">
    <property type="protein sequence ID" value="PPAI008060-PA"/>
    <property type="gene ID" value="PPAI008060"/>
</dbReference>